<feature type="region of interest" description="Disordered" evidence="1">
    <location>
        <begin position="142"/>
        <end position="162"/>
    </location>
</feature>
<name>A0A448WHL1_9PLAT</name>
<dbReference type="Proteomes" id="UP000784294">
    <property type="component" value="Unassembled WGS sequence"/>
</dbReference>
<organism evidence="2 3">
    <name type="scientific">Protopolystoma xenopodis</name>
    <dbReference type="NCBI Taxonomy" id="117903"/>
    <lineage>
        <taxon>Eukaryota</taxon>
        <taxon>Metazoa</taxon>
        <taxon>Spiralia</taxon>
        <taxon>Lophotrochozoa</taxon>
        <taxon>Platyhelminthes</taxon>
        <taxon>Monogenea</taxon>
        <taxon>Polyopisthocotylea</taxon>
        <taxon>Polystomatidea</taxon>
        <taxon>Polystomatidae</taxon>
        <taxon>Protopolystoma</taxon>
    </lineage>
</organism>
<feature type="compositionally biased region" description="Gly residues" evidence="1">
    <location>
        <begin position="149"/>
        <end position="158"/>
    </location>
</feature>
<evidence type="ECO:0000256" key="1">
    <source>
        <dbReference type="SAM" id="MobiDB-lite"/>
    </source>
</evidence>
<evidence type="ECO:0000313" key="3">
    <source>
        <dbReference type="Proteomes" id="UP000784294"/>
    </source>
</evidence>
<feature type="compositionally biased region" description="Polar residues" evidence="1">
    <location>
        <begin position="232"/>
        <end position="243"/>
    </location>
</feature>
<dbReference type="AlphaFoldDB" id="A0A448WHL1"/>
<accession>A0A448WHL1</accession>
<proteinExistence type="predicted"/>
<protein>
    <submittedName>
        <fullName evidence="2">Uncharacterized protein</fullName>
    </submittedName>
</protein>
<feature type="region of interest" description="Disordered" evidence="1">
    <location>
        <begin position="225"/>
        <end position="265"/>
    </location>
</feature>
<dbReference type="EMBL" id="CAAALY010013334">
    <property type="protein sequence ID" value="VEL11948.1"/>
    <property type="molecule type" value="Genomic_DNA"/>
</dbReference>
<gene>
    <name evidence="2" type="ORF">PXEA_LOCUS5388</name>
</gene>
<feature type="non-terminal residue" evidence="2">
    <location>
        <position position="406"/>
    </location>
</feature>
<keyword evidence="3" id="KW-1185">Reference proteome</keyword>
<feature type="compositionally biased region" description="Polar residues" evidence="1">
    <location>
        <begin position="251"/>
        <end position="265"/>
    </location>
</feature>
<evidence type="ECO:0000313" key="2">
    <source>
        <dbReference type="EMBL" id="VEL11948.1"/>
    </source>
</evidence>
<comment type="caution">
    <text evidence="2">The sequence shown here is derived from an EMBL/GenBank/DDBJ whole genome shotgun (WGS) entry which is preliminary data.</text>
</comment>
<reference evidence="2" key="1">
    <citation type="submission" date="2018-11" db="EMBL/GenBank/DDBJ databases">
        <authorList>
            <consortium name="Pathogen Informatics"/>
        </authorList>
    </citation>
    <scope>NUCLEOTIDE SEQUENCE</scope>
</reference>
<sequence>LLEVLPDFGYSLEEFVHLIVPAIARLIDVSEDAASLHLVLATAASAPPTSIDTITLSRELIYGGGSSGYVGAGGAQEDNFMLHNDTGGHSTSSDSFELANVLEGLADPSDAGLLGISFVLPGALAQSTAVAVAAAANGSACATSSNTDGSGGGSGYGGTNSTSSRLPGGLIGSLALRRASLDCLARLADQLGLDDHAGRIVHPVCRLLNLLATCAGASAASPASVSLASGRRSGTNVGGQTDTADGHQPLKSESSTVGGTTAISDGQPISTSITAISAGTSGASAIGSSIGSNAGVVAGVPSGPAVLASLGSLASLSEAAVQSLARLQGPALELLTILLCRMGQRFKLFLPVVQKTLSRLTVPQKRFYAVLSRVCTLSSVHFLNKPQQFGFCCLGGVFCALALIIS</sequence>